<dbReference type="RefSeq" id="XP_028874261.1">
    <property type="nucleotide sequence ID" value="XM_029017882.1"/>
</dbReference>
<dbReference type="AlphaFoldDB" id="A0A1J4MFB7"/>
<accession>A0A1J4MFB7</accession>
<dbReference type="Proteomes" id="UP000186176">
    <property type="component" value="Unassembled WGS sequence"/>
</dbReference>
<organism evidence="3 4">
    <name type="scientific">Cryptosporidium ubiquitum</name>
    <dbReference type="NCBI Taxonomy" id="857276"/>
    <lineage>
        <taxon>Eukaryota</taxon>
        <taxon>Sar</taxon>
        <taxon>Alveolata</taxon>
        <taxon>Apicomplexa</taxon>
        <taxon>Conoidasida</taxon>
        <taxon>Coccidia</taxon>
        <taxon>Eucoccidiorida</taxon>
        <taxon>Eimeriorina</taxon>
        <taxon>Cryptosporidiidae</taxon>
        <taxon>Cryptosporidium</taxon>
    </lineage>
</organism>
<dbReference type="GeneID" id="39977661"/>
<proteinExistence type="predicted"/>
<dbReference type="EMBL" id="LRBP01000018">
    <property type="protein sequence ID" value="OII72897.1"/>
    <property type="molecule type" value="Genomic_DNA"/>
</dbReference>
<evidence type="ECO:0000256" key="1">
    <source>
        <dbReference type="SAM" id="MobiDB-lite"/>
    </source>
</evidence>
<evidence type="ECO:0000313" key="3">
    <source>
        <dbReference type="EMBL" id="OII72897.1"/>
    </source>
</evidence>
<dbReference type="VEuPathDB" id="CryptoDB:cubi_00869"/>
<feature type="region of interest" description="Disordered" evidence="1">
    <location>
        <begin position="315"/>
        <end position="338"/>
    </location>
</feature>
<feature type="chain" id="PRO_5013131340" description="Signal peptide-containing protein" evidence="2">
    <location>
        <begin position="25"/>
        <end position="450"/>
    </location>
</feature>
<keyword evidence="2" id="KW-0732">Signal</keyword>
<keyword evidence="4" id="KW-1185">Reference proteome</keyword>
<name>A0A1J4MFB7_9CRYT</name>
<feature type="compositionally biased region" description="Basic residues" evidence="1">
    <location>
        <begin position="424"/>
        <end position="450"/>
    </location>
</feature>
<feature type="region of interest" description="Disordered" evidence="1">
    <location>
        <begin position="423"/>
        <end position="450"/>
    </location>
</feature>
<comment type="caution">
    <text evidence="3">The sequence shown here is derived from an EMBL/GenBank/DDBJ whole genome shotgun (WGS) entry which is preliminary data.</text>
</comment>
<dbReference type="OrthoDB" id="342965at2759"/>
<evidence type="ECO:0000256" key="2">
    <source>
        <dbReference type="SAM" id="SignalP"/>
    </source>
</evidence>
<feature type="signal peptide" evidence="2">
    <location>
        <begin position="1"/>
        <end position="24"/>
    </location>
</feature>
<evidence type="ECO:0000313" key="4">
    <source>
        <dbReference type="Proteomes" id="UP000186176"/>
    </source>
</evidence>
<evidence type="ECO:0008006" key="5">
    <source>
        <dbReference type="Google" id="ProtNLM"/>
    </source>
</evidence>
<reference evidence="3 4" key="1">
    <citation type="submission" date="2016-10" db="EMBL/GenBank/DDBJ databases">
        <title>Reductive evolution of mitochondrial metabolism and differential evolution of invasion-related proteins in Cryptosporidium.</title>
        <authorList>
            <person name="Liu S."/>
            <person name="Roellig D.M."/>
            <person name="Guo Y."/>
            <person name="Li N."/>
            <person name="Frace M.A."/>
            <person name="Tang K."/>
            <person name="Zhang L."/>
            <person name="Feng Y."/>
            <person name="Xiao L."/>
        </authorList>
    </citation>
    <scope>NUCLEOTIDE SEQUENCE [LARGE SCALE GENOMIC DNA]</scope>
    <source>
        <strain evidence="3">39726</strain>
    </source>
</reference>
<sequence>MKEILKLKILYLFLVFVFFIKTTGNEFSGFPTFESSENSVESSGNLEMLNFGQQQSLEDTTFDTQSQVLPETFEDPLEPSTIGSVITENNHLTGKETKFGPLQYKNYRYEETSSSDPSWSPKKGKRSQDLFSIQKILSKYSPEEISLLNQYFISFSLLLRKGLKKFIFKKYSPSHIRSTFAKRYVERFGGSKTKALLKLREFEKMLSLKHSAARRLFNSQFQLLVSTLNSAESLIHLSEKWRHQPTYVSEPILVVNRASYKKLMSLRKKSKKVNIVLVSASPELIPKKYRKSDLNESYHELPKLSKTIHSFQDSISSQKAGSPSDLGKTHCKWNSSKKKRTKSIKKRLLCFFKSKKQSFLHIHYYDISNTTKFKYLMQILVRHKPNPYTQNAHPLIIIPALIGIPQIDKYGSILGLNSITEVTKKKKRPAKSSVSRKKKRSKKKKSMLGK</sequence>
<protein>
    <recommendedName>
        <fullName evidence="5">Signal peptide-containing protein</fullName>
    </recommendedName>
</protein>
<gene>
    <name evidence="3" type="ORF">cubi_00869</name>
</gene>
<feature type="compositionally biased region" description="Basic residues" evidence="1">
    <location>
        <begin position="329"/>
        <end position="338"/>
    </location>
</feature>